<dbReference type="InterPro" id="IPR003838">
    <property type="entry name" value="ABC3_permease_C"/>
</dbReference>
<evidence type="ECO:0000256" key="6">
    <source>
        <dbReference type="ARBA" id="ARBA00038076"/>
    </source>
</evidence>
<evidence type="ECO:0000256" key="1">
    <source>
        <dbReference type="ARBA" id="ARBA00004651"/>
    </source>
</evidence>
<dbReference type="GO" id="GO:0005886">
    <property type="term" value="C:plasma membrane"/>
    <property type="evidence" value="ECO:0007669"/>
    <property type="project" value="UniProtKB-SubCell"/>
</dbReference>
<feature type="transmembrane region" description="Helical" evidence="7">
    <location>
        <begin position="929"/>
        <end position="950"/>
    </location>
</feature>
<keyword evidence="5 7" id="KW-0472">Membrane</keyword>
<evidence type="ECO:0000259" key="8">
    <source>
        <dbReference type="Pfam" id="PF02687"/>
    </source>
</evidence>
<evidence type="ECO:0000313" key="11">
    <source>
        <dbReference type="Proteomes" id="UP000309676"/>
    </source>
</evidence>
<feature type="transmembrane region" description="Helical" evidence="7">
    <location>
        <begin position="311"/>
        <end position="335"/>
    </location>
</feature>
<proteinExistence type="inferred from homology"/>
<evidence type="ECO:0000256" key="7">
    <source>
        <dbReference type="SAM" id="Phobius"/>
    </source>
</evidence>
<dbReference type="AlphaFoldDB" id="A0A5R9G9V5"/>
<dbReference type="PANTHER" id="PTHR30572">
    <property type="entry name" value="MEMBRANE COMPONENT OF TRANSPORTER-RELATED"/>
    <property type="match status" value="1"/>
</dbReference>
<keyword evidence="11" id="KW-1185">Reference proteome</keyword>
<dbReference type="Proteomes" id="UP000309676">
    <property type="component" value="Unassembled WGS sequence"/>
</dbReference>
<dbReference type="Pfam" id="PF02687">
    <property type="entry name" value="FtsX"/>
    <property type="match status" value="2"/>
</dbReference>
<organism evidence="10 11">
    <name type="scientific">Paenibacillus antri</name>
    <dbReference type="NCBI Taxonomy" id="2582848"/>
    <lineage>
        <taxon>Bacteria</taxon>
        <taxon>Bacillati</taxon>
        <taxon>Bacillota</taxon>
        <taxon>Bacilli</taxon>
        <taxon>Bacillales</taxon>
        <taxon>Paenibacillaceae</taxon>
        <taxon>Paenibacillus</taxon>
    </lineage>
</organism>
<feature type="transmembrane region" description="Helical" evidence="7">
    <location>
        <begin position="356"/>
        <end position="375"/>
    </location>
</feature>
<evidence type="ECO:0000259" key="9">
    <source>
        <dbReference type="Pfam" id="PF12704"/>
    </source>
</evidence>
<evidence type="ECO:0000256" key="5">
    <source>
        <dbReference type="ARBA" id="ARBA00023136"/>
    </source>
</evidence>
<gene>
    <name evidence="10" type="ORF">FE782_25620</name>
</gene>
<comment type="similarity">
    <text evidence="6">Belongs to the ABC-4 integral membrane protein family.</text>
</comment>
<evidence type="ECO:0000256" key="4">
    <source>
        <dbReference type="ARBA" id="ARBA00022989"/>
    </source>
</evidence>
<dbReference type="Pfam" id="PF12704">
    <property type="entry name" value="MacB_PCD"/>
    <property type="match status" value="1"/>
</dbReference>
<protein>
    <submittedName>
        <fullName evidence="10">FtsX-like permease family protein</fullName>
    </submittedName>
</protein>
<feature type="domain" description="MacB-like periplasmic core" evidence="9">
    <location>
        <begin position="554"/>
        <end position="798"/>
    </location>
</feature>
<dbReference type="PANTHER" id="PTHR30572:SF4">
    <property type="entry name" value="ABC TRANSPORTER PERMEASE YTRF"/>
    <property type="match status" value="1"/>
</dbReference>
<feature type="transmembrane region" description="Helical" evidence="7">
    <location>
        <begin position="411"/>
        <end position="430"/>
    </location>
</feature>
<name>A0A5R9G9V5_9BACL</name>
<accession>A0A5R9G9V5</accession>
<feature type="domain" description="ABC3 transporter permease C-terminal" evidence="8">
    <location>
        <begin position="320"/>
        <end position="432"/>
    </location>
</feature>
<keyword evidence="4 7" id="KW-1133">Transmembrane helix</keyword>
<dbReference type="OrthoDB" id="51951at2"/>
<comment type="caution">
    <text evidence="10">The sequence shown here is derived from an EMBL/GenBank/DDBJ whole genome shotgun (WGS) entry which is preliminary data.</text>
</comment>
<sequence>MIQMVLRKMANNRWLQLCLLAGLVVTVALVSSIPVYTDAVLQRMLVKDLELLQTDDNVYPGSLWSRVYVRDEDDPAKAVRSIAAIDAYATEAGERLPVPVVHYVRERESVQFAAVPAAEGGADPTVDRFAKLGAIEGLETNAKLVDGRWPDPAAAANGVYEAVVFGNALNKLRMVLGNEFHMVLRNQPGPVTADGKPIVVKAVGVVEQASERDLFIYGGNTARYDNVFLLPFDTYVASFGGADQPLRPLTATWYYAVDHTELTLDNVRQYMRVGADLERFMTPLFETHAVNNAAGTTIVSYFDREEQLRKLLWALNVPVLIMLGVFLFMVSNLLVNRQKTEISVLRSRGASRLQIVLSYATEGVILGAVALAVGPPLALGLTTWLGASNGFLTFVQRAALDVRLDAEVYRYASYAVGASFLMTMIPAAIAARATIVERKREQSRASKRPLWQTIGLDLILIAVSLYVYSDFERQMSRAVSLGAAGQQVAVDPLLFFVPALFMAGFGLLLLRIYPWGIRLLYWSGRKWWPPSLFSILLDIGRGGARYHYLMIFLVLTVGIGMYSASAARTMNQNLEDSIRYAIGADLRLTTRWENNAPPPTMGGAPVPQAASADEAPPIVQYIEPPFAPYESLPGVESVAKVFVKKDAFMESQTTNGAVQLYGIETDRFGRTAWFRNGLLQHHFNEYLNLIAETPSAVLVSRTLAEQRSVGVGDTLSVRWGSREPALFTVYGVVDYFPSFSPLPEKDAPVMTDGTPVAPMMIVGNLSYIQNRIALEPYEVWMKLEPDASRQEVFDAIRERGLPIMNANDTRERLLRMKNDPYQLSINGVMTLGFLISVLISFIGFLLYWILSMQGRAMQFGLFRAIGMSFRSLLGLLAVEQLLTTAAALVFGIGTGVLACRLFVPLFRLAFEPSAQVPPFRVLIEAADMIGLGALVCVMILAGFAALGWIVSRIQMHQALKLGED</sequence>
<keyword evidence="2" id="KW-1003">Cell membrane</keyword>
<feature type="transmembrane region" description="Helical" evidence="7">
    <location>
        <begin position="489"/>
        <end position="513"/>
    </location>
</feature>
<dbReference type="InterPro" id="IPR050250">
    <property type="entry name" value="Macrolide_Exporter_MacB"/>
</dbReference>
<comment type="subcellular location">
    <subcellularLocation>
        <location evidence="1">Cell membrane</location>
        <topology evidence="1">Multi-pass membrane protein</topology>
    </subcellularLocation>
</comment>
<evidence type="ECO:0000256" key="3">
    <source>
        <dbReference type="ARBA" id="ARBA00022692"/>
    </source>
</evidence>
<dbReference type="InterPro" id="IPR025857">
    <property type="entry name" value="MacB_PCD"/>
</dbReference>
<keyword evidence="3 7" id="KW-0812">Transmembrane</keyword>
<dbReference type="EMBL" id="VCIW01000021">
    <property type="protein sequence ID" value="TLS49493.1"/>
    <property type="molecule type" value="Genomic_DNA"/>
</dbReference>
<reference evidence="10 11" key="1">
    <citation type="submission" date="2019-05" db="EMBL/GenBank/DDBJ databases">
        <authorList>
            <person name="Narsing Rao M.P."/>
            <person name="Li W.J."/>
        </authorList>
    </citation>
    <scope>NUCLEOTIDE SEQUENCE [LARGE SCALE GENOMIC DNA]</scope>
    <source>
        <strain evidence="10 11">SYSU_K30003</strain>
    </source>
</reference>
<feature type="transmembrane region" description="Helical" evidence="7">
    <location>
        <begin position="823"/>
        <end position="850"/>
    </location>
</feature>
<feature type="domain" description="ABC3 transporter permease C-terminal" evidence="8">
    <location>
        <begin position="833"/>
        <end position="945"/>
    </location>
</feature>
<feature type="transmembrane region" description="Helical" evidence="7">
    <location>
        <begin position="546"/>
        <end position="564"/>
    </location>
</feature>
<dbReference type="GO" id="GO:0022857">
    <property type="term" value="F:transmembrane transporter activity"/>
    <property type="evidence" value="ECO:0007669"/>
    <property type="project" value="TreeGrafter"/>
</dbReference>
<evidence type="ECO:0000313" key="10">
    <source>
        <dbReference type="EMBL" id="TLS49493.1"/>
    </source>
</evidence>
<feature type="transmembrane region" description="Helical" evidence="7">
    <location>
        <begin position="450"/>
        <end position="468"/>
    </location>
</feature>
<dbReference type="RefSeq" id="WP_138197211.1">
    <property type="nucleotide sequence ID" value="NZ_VCIW01000021.1"/>
</dbReference>
<evidence type="ECO:0000256" key="2">
    <source>
        <dbReference type="ARBA" id="ARBA00022475"/>
    </source>
</evidence>